<feature type="region of interest" description="Disordered" evidence="10">
    <location>
        <begin position="293"/>
        <end position="465"/>
    </location>
</feature>
<evidence type="ECO:0000256" key="2">
    <source>
        <dbReference type="ARBA" id="ARBA00012483"/>
    </source>
</evidence>
<keyword evidence="4" id="KW-0479">Metal-binding</keyword>
<feature type="region of interest" description="Disordered" evidence="10">
    <location>
        <begin position="485"/>
        <end position="596"/>
    </location>
</feature>
<dbReference type="GO" id="GO:0000209">
    <property type="term" value="P:protein polyubiquitination"/>
    <property type="evidence" value="ECO:0007669"/>
    <property type="project" value="TreeGrafter"/>
</dbReference>
<dbReference type="InterPro" id="IPR013083">
    <property type="entry name" value="Znf_RING/FYVE/PHD"/>
</dbReference>
<feature type="compositionally biased region" description="Polar residues" evidence="10">
    <location>
        <begin position="582"/>
        <end position="596"/>
    </location>
</feature>
<feature type="compositionally biased region" description="Basic residues" evidence="10">
    <location>
        <begin position="377"/>
        <end position="389"/>
    </location>
</feature>
<feature type="region of interest" description="Disordered" evidence="10">
    <location>
        <begin position="1"/>
        <end position="40"/>
    </location>
</feature>
<feature type="region of interest" description="Disordered" evidence="10">
    <location>
        <begin position="611"/>
        <end position="672"/>
    </location>
</feature>
<dbReference type="GO" id="GO:0008270">
    <property type="term" value="F:zinc ion binding"/>
    <property type="evidence" value="ECO:0007669"/>
    <property type="project" value="UniProtKB-KW"/>
</dbReference>
<feature type="compositionally biased region" description="Polar residues" evidence="10">
    <location>
        <begin position="659"/>
        <end position="668"/>
    </location>
</feature>
<dbReference type="GO" id="GO:0006513">
    <property type="term" value="P:protein monoubiquitination"/>
    <property type="evidence" value="ECO:0007669"/>
    <property type="project" value="TreeGrafter"/>
</dbReference>
<dbReference type="PANTHER" id="PTHR46077:SF1">
    <property type="entry name" value="TOP1 BINDING ARGININE_SERINE RICH PROTEIN, E3 UBIQUITIN LIGASE"/>
    <property type="match status" value="1"/>
</dbReference>
<feature type="region of interest" description="Disordered" evidence="10">
    <location>
        <begin position="686"/>
        <end position="788"/>
    </location>
</feature>
<proteinExistence type="predicted"/>
<feature type="region of interest" description="Disordered" evidence="10">
    <location>
        <begin position="857"/>
        <end position="879"/>
    </location>
</feature>
<gene>
    <name evidence="12" type="ORF">D9758_004375</name>
</gene>
<dbReference type="Gene3D" id="3.30.40.10">
    <property type="entry name" value="Zinc/RING finger domain, C3HC4 (zinc finger)"/>
    <property type="match status" value="1"/>
</dbReference>
<accession>A0A8H5GNQ5</accession>
<dbReference type="SMART" id="SM00184">
    <property type="entry name" value="RING"/>
    <property type="match status" value="1"/>
</dbReference>
<keyword evidence="7" id="KW-0805">Transcription regulation</keyword>
<keyword evidence="3" id="KW-0808">Transferase</keyword>
<feature type="compositionally biased region" description="Basic and acidic residues" evidence="10">
    <location>
        <begin position="364"/>
        <end position="376"/>
    </location>
</feature>
<feature type="compositionally biased region" description="Polar residues" evidence="10">
    <location>
        <begin position="748"/>
        <end position="788"/>
    </location>
</feature>
<name>A0A8H5GNQ5_9AGAR</name>
<dbReference type="SUPFAM" id="SSF57850">
    <property type="entry name" value="RING/U-box"/>
    <property type="match status" value="1"/>
</dbReference>
<organism evidence="12 13">
    <name type="scientific">Tetrapyrgos nigripes</name>
    <dbReference type="NCBI Taxonomy" id="182062"/>
    <lineage>
        <taxon>Eukaryota</taxon>
        <taxon>Fungi</taxon>
        <taxon>Dikarya</taxon>
        <taxon>Basidiomycota</taxon>
        <taxon>Agaricomycotina</taxon>
        <taxon>Agaricomycetes</taxon>
        <taxon>Agaricomycetidae</taxon>
        <taxon>Agaricales</taxon>
        <taxon>Marasmiineae</taxon>
        <taxon>Marasmiaceae</taxon>
        <taxon>Tetrapyrgos</taxon>
    </lineage>
</organism>
<dbReference type="PROSITE" id="PS50089">
    <property type="entry name" value="ZF_RING_2"/>
    <property type="match status" value="1"/>
</dbReference>
<dbReference type="PROSITE" id="PS00518">
    <property type="entry name" value="ZF_RING_1"/>
    <property type="match status" value="1"/>
</dbReference>
<feature type="compositionally biased region" description="Polar residues" evidence="10">
    <location>
        <begin position="701"/>
        <end position="715"/>
    </location>
</feature>
<evidence type="ECO:0000256" key="1">
    <source>
        <dbReference type="ARBA" id="ARBA00000900"/>
    </source>
</evidence>
<evidence type="ECO:0000256" key="7">
    <source>
        <dbReference type="ARBA" id="ARBA00023015"/>
    </source>
</evidence>
<feature type="compositionally biased region" description="Low complexity" evidence="10">
    <location>
        <begin position="513"/>
        <end position="523"/>
    </location>
</feature>
<evidence type="ECO:0000313" key="12">
    <source>
        <dbReference type="EMBL" id="KAF5368010.1"/>
    </source>
</evidence>
<keyword evidence="5 9" id="KW-0863">Zinc-finger</keyword>
<evidence type="ECO:0000256" key="9">
    <source>
        <dbReference type="PROSITE-ProRule" id="PRU00175"/>
    </source>
</evidence>
<keyword evidence="13" id="KW-1185">Reference proteome</keyword>
<evidence type="ECO:0000256" key="4">
    <source>
        <dbReference type="ARBA" id="ARBA00022723"/>
    </source>
</evidence>
<feature type="compositionally biased region" description="Polar residues" evidence="10">
    <location>
        <begin position="347"/>
        <end position="359"/>
    </location>
</feature>
<evidence type="ECO:0000256" key="8">
    <source>
        <dbReference type="ARBA" id="ARBA00023163"/>
    </source>
</evidence>
<dbReference type="InterPro" id="IPR017907">
    <property type="entry name" value="Znf_RING_CS"/>
</dbReference>
<dbReference type="OrthoDB" id="21204at2759"/>
<evidence type="ECO:0000259" key="11">
    <source>
        <dbReference type="PROSITE" id="PS50089"/>
    </source>
</evidence>
<dbReference type="InterPro" id="IPR001841">
    <property type="entry name" value="Znf_RING"/>
</dbReference>
<feature type="compositionally biased region" description="Basic residues" evidence="10">
    <location>
        <begin position="334"/>
        <end position="346"/>
    </location>
</feature>
<dbReference type="PANTHER" id="PTHR46077">
    <property type="entry name" value="E3 UBIQUITIN-PROTEIN LIGASE TOPORS"/>
    <property type="match status" value="1"/>
</dbReference>
<feature type="compositionally biased region" description="Basic and acidic residues" evidence="10">
    <location>
        <begin position="716"/>
        <end position="725"/>
    </location>
</feature>
<feature type="compositionally biased region" description="Low complexity" evidence="10">
    <location>
        <begin position="565"/>
        <end position="581"/>
    </location>
</feature>
<feature type="domain" description="RING-type" evidence="11">
    <location>
        <begin position="47"/>
        <end position="86"/>
    </location>
</feature>
<dbReference type="EC" id="2.3.2.27" evidence="2"/>
<evidence type="ECO:0000256" key="5">
    <source>
        <dbReference type="ARBA" id="ARBA00022771"/>
    </source>
</evidence>
<keyword evidence="8" id="KW-0804">Transcription</keyword>
<comment type="caution">
    <text evidence="12">The sequence shown here is derived from an EMBL/GenBank/DDBJ whole genome shotgun (WGS) entry which is preliminary data.</text>
</comment>
<comment type="catalytic activity">
    <reaction evidence="1">
        <text>S-ubiquitinyl-[E2 ubiquitin-conjugating enzyme]-L-cysteine + [acceptor protein]-L-lysine = [E2 ubiquitin-conjugating enzyme]-L-cysteine + N(6)-ubiquitinyl-[acceptor protein]-L-lysine.</text>
        <dbReference type="EC" id="2.3.2.27"/>
    </reaction>
</comment>
<dbReference type="Pfam" id="PF13639">
    <property type="entry name" value="zf-RING_2"/>
    <property type="match status" value="1"/>
</dbReference>
<reference evidence="12 13" key="1">
    <citation type="journal article" date="2020" name="ISME J.">
        <title>Uncovering the hidden diversity of litter-decomposition mechanisms in mushroom-forming fungi.</title>
        <authorList>
            <person name="Floudas D."/>
            <person name="Bentzer J."/>
            <person name="Ahren D."/>
            <person name="Johansson T."/>
            <person name="Persson P."/>
            <person name="Tunlid A."/>
        </authorList>
    </citation>
    <scope>NUCLEOTIDE SEQUENCE [LARGE SCALE GENOMIC DNA]</scope>
    <source>
        <strain evidence="12 13">CBS 291.85</strain>
    </source>
</reference>
<dbReference type="AlphaFoldDB" id="A0A8H5GNQ5"/>
<keyword evidence="6" id="KW-0862">Zinc</keyword>
<evidence type="ECO:0000313" key="13">
    <source>
        <dbReference type="Proteomes" id="UP000559256"/>
    </source>
</evidence>
<protein>
    <recommendedName>
        <fullName evidence="2">RING-type E3 ubiquitin transferase</fullName>
        <ecNumber evidence="2">2.3.2.27</ecNumber>
    </recommendedName>
</protein>
<evidence type="ECO:0000256" key="3">
    <source>
        <dbReference type="ARBA" id="ARBA00022679"/>
    </source>
</evidence>
<evidence type="ECO:0000256" key="10">
    <source>
        <dbReference type="SAM" id="MobiDB-lite"/>
    </source>
</evidence>
<sequence>MTDSPSRSPSPPAKRPKLEAAEDDPEKLEKEKDASEEIPEDLEENNCSICLQPMRDRTLLPVCSHEFCFECLLIWSEKSRRCPLCTQNMGEHVIHHIRGRYDYQKHYLPPLRSKSPQMLPMARTRAPTIHRRIPREIRERSRRERREREEADRLDRAIERRKWIYRHDLYAKHVPSNSYTRYRPCPTPGQFSSSQDLISRATSFLRRELRVWPDLDVEFLTTFTISLMKSIDIRSESAVKLLAEFLDIDEPYVEGRRHRNAEHFAHEVYSYLRSPFKDLFVYDTIIQYDAPLDEPSSSSSFRDSSRRWQPRSSHDHSRSSHSHSRSRSPSLARPRGHRNHRPKSRSRSIGLSWSPSGRSYPNAAERERHLSRDYSPRHGRSGRSTRRRSPSYYSRSRSRSRSLPGDEDAELPSYHNSRGDVGSGSGDKSRPSRSGMIDQHSDLIVGSGGQDLHGNNYEVQSADGDDHDLGGVSLLDFGEVSLKGKDKGKGKVRASALIMDPKSESDTQGSVPTATTSSTTTTTGSIGQKRSLPPRMRNLQESVQAHLASDMSKSQPKRSSRTTLTSSQPSKSAPSSSITKAESASLNSSLSTKPSLLSRLSNRPAYTMAEDHLQGVGPPHTASGSHGIGLSKHHDVNDVEMSPANNFNSIAPGPRPSTDPATPQSSSMPHAAARQSLLARLTKEKDQLRNDRSATDGNPFEPSTNISIHNSSSFHTDPEAHDDAQRTATTTSNGDDDDDDMDMRVQKHSSSTCHMGASASFSSTPSKQIPIQIHSNDNGHGGNNLTSRSPVQTVSDFAVESHHPQYTTSLRDHLLNKLEERRRVTDFHTTESNLNLDRENRNDNDFLDDGGDSVYDSFTGLSESNTGDPAAGINNADSMSITTGTSAIPLDTIETRLRLRAQLKARLATEKRYSAQLSS</sequence>
<evidence type="ECO:0000256" key="6">
    <source>
        <dbReference type="ARBA" id="ARBA00022833"/>
    </source>
</evidence>
<dbReference type="Proteomes" id="UP000559256">
    <property type="component" value="Unassembled WGS sequence"/>
</dbReference>
<dbReference type="EMBL" id="JAACJM010000017">
    <property type="protein sequence ID" value="KAF5368010.1"/>
    <property type="molecule type" value="Genomic_DNA"/>
</dbReference>
<dbReference type="GO" id="GO:0061630">
    <property type="term" value="F:ubiquitin protein ligase activity"/>
    <property type="evidence" value="ECO:0007669"/>
    <property type="project" value="UniProtKB-EC"/>
</dbReference>